<accession>A0A4R6JPX9</accession>
<evidence type="ECO:0000313" key="3">
    <source>
        <dbReference type="Proteomes" id="UP000294901"/>
    </source>
</evidence>
<protein>
    <submittedName>
        <fullName evidence="2">Uncharacterized protein</fullName>
    </submittedName>
</protein>
<name>A0A4R6JPX9_9ACTN</name>
<sequence>MSRWAHANFGNFSEAIRKAAVKRWPDMPAIPAGEPEQWTGQLARSGSINGG</sequence>
<feature type="region of interest" description="Disordered" evidence="1">
    <location>
        <begin position="27"/>
        <end position="51"/>
    </location>
</feature>
<reference evidence="2 3" key="1">
    <citation type="submission" date="2019-03" db="EMBL/GenBank/DDBJ databases">
        <title>Sequencing the genomes of 1000 actinobacteria strains.</title>
        <authorList>
            <person name="Klenk H.-P."/>
        </authorList>
    </citation>
    <scope>NUCLEOTIDE SEQUENCE [LARGE SCALE GENOMIC DNA]</scope>
    <source>
        <strain evidence="2 3">DSM 43805</strain>
    </source>
</reference>
<proteinExistence type="predicted"/>
<evidence type="ECO:0000256" key="1">
    <source>
        <dbReference type="SAM" id="MobiDB-lite"/>
    </source>
</evidence>
<dbReference type="EMBL" id="SNWR01000001">
    <property type="protein sequence ID" value="TDO38017.1"/>
    <property type="molecule type" value="Genomic_DNA"/>
</dbReference>
<dbReference type="AlphaFoldDB" id="A0A4R6JPX9"/>
<feature type="compositionally biased region" description="Polar residues" evidence="1">
    <location>
        <begin position="38"/>
        <end position="51"/>
    </location>
</feature>
<comment type="caution">
    <text evidence="2">The sequence shown here is derived from an EMBL/GenBank/DDBJ whole genome shotgun (WGS) entry which is preliminary data.</text>
</comment>
<gene>
    <name evidence="2" type="ORF">C8E87_1659</name>
</gene>
<evidence type="ECO:0000313" key="2">
    <source>
        <dbReference type="EMBL" id="TDO38017.1"/>
    </source>
</evidence>
<dbReference type="Proteomes" id="UP000294901">
    <property type="component" value="Unassembled WGS sequence"/>
</dbReference>
<organism evidence="2 3">
    <name type="scientific">Paractinoplanes brasiliensis</name>
    <dbReference type="NCBI Taxonomy" id="52695"/>
    <lineage>
        <taxon>Bacteria</taxon>
        <taxon>Bacillati</taxon>
        <taxon>Actinomycetota</taxon>
        <taxon>Actinomycetes</taxon>
        <taxon>Micromonosporales</taxon>
        <taxon>Micromonosporaceae</taxon>
        <taxon>Paractinoplanes</taxon>
    </lineage>
</organism>
<keyword evidence="3" id="KW-1185">Reference proteome</keyword>